<accession>A0ABV8QQM0</accession>
<keyword evidence="2 5" id="KW-0812">Transmembrane</keyword>
<feature type="transmembrane region" description="Helical" evidence="5">
    <location>
        <begin position="235"/>
        <end position="257"/>
    </location>
</feature>
<keyword evidence="7" id="KW-1185">Reference proteome</keyword>
<evidence type="ECO:0000256" key="2">
    <source>
        <dbReference type="ARBA" id="ARBA00022692"/>
    </source>
</evidence>
<feature type="transmembrane region" description="Helical" evidence="5">
    <location>
        <begin position="58"/>
        <end position="78"/>
    </location>
</feature>
<dbReference type="InterPro" id="IPR050598">
    <property type="entry name" value="AminoAcid_Transporter"/>
</dbReference>
<gene>
    <name evidence="6" type="ORF">ACFOWM_04455</name>
</gene>
<evidence type="ECO:0000256" key="1">
    <source>
        <dbReference type="ARBA" id="ARBA00004141"/>
    </source>
</evidence>
<protein>
    <submittedName>
        <fullName evidence="6">APC family permease</fullName>
    </submittedName>
</protein>
<evidence type="ECO:0000256" key="3">
    <source>
        <dbReference type="ARBA" id="ARBA00022989"/>
    </source>
</evidence>
<comment type="caution">
    <text evidence="6">The sequence shown here is derived from an EMBL/GenBank/DDBJ whole genome shotgun (WGS) entry which is preliminary data.</text>
</comment>
<dbReference type="EMBL" id="JBHSCZ010000001">
    <property type="protein sequence ID" value="MFC4262113.1"/>
    <property type="molecule type" value="Genomic_DNA"/>
</dbReference>
<sequence>MTAVSQQRRLGLFQSTVLNMIDMVGIGPFITMPIVIGLLGGMYIWAWLAGALLSFFDAMIWSELGAAYPLAGGSYNFLNEAYGKKGAGKLMSFLYVWQTIIQAPLVAASAAIGFAQYFTYLVPLNVWQQKSLSGLVIIFITFLLYRNIESIGKIGVLLWIGVVATLGWIIWGGVANGHFFTPISNVGAAFSINTLASFAFGQACVKTIYSYLGYYNVCHLGGEITNPSKNIPKSMFISIIAIAVLYVAMNVSVTSVIPWQEISTWQKAGTNNFVISIFIERLYGNTAAIIITIMVLWVALASLFAVMLGYSRVPFAAAQDGAFFKIFAKLHPTKNFPHVSLLILAAFAFVFSLLFRMGDVISGILAMRIMVQFIGQAVGLTILRNSAGSSKLPYKMPLYPLPIIIAIAMWIYVFCATGLLVMASFAAVLISGIIVYFIKARIKKEWPFKQTS</sequence>
<feature type="transmembrane region" description="Helical" evidence="5">
    <location>
        <begin position="157"/>
        <end position="175"/>
    </location>
</feature>
<dbReference type="RefSeq" id="WP_379707475.1">
    <property type="nucleotide sequence ID" value="NZ_JBHSCZ010000001.1"/>
</dbReference>
<evidence type="ECO:0000313" key="6">
    <source>
        <dbReference type="EMBL" id="MFC4262113.1"/>
    </source>
</evidence>
<dbReference type="PANTHER" id="PTHR11785">
    <property type="entry name" value="AMINO ACID TRANSPORTER"/>
    <property type="match status" value="1"/>
</dbReference>
<dbReference type="Gene3D" id="1.20.1740.10">
    <property type="entry name" value="Amino acid/polyamine transporter I"/>
    <property type="match status" value="1"/>
</dbReference>
<proteinExistence type="predicted"/>
<feature type="transmembrane region" description="Helical" evidence="5">
    <location>
        <begin position="419"/>
        <end position="438"/>
    </location>
</feature>
<name>A0ABV8QQM0_9BACT</name>
<dbReference type="PIRSF" id="PIRSF006060">
    <property type="entry name" value="AA_transporter"/>
    <property type="match status" value="1"/>
</dbReference>
<reference evidence="7" key="1">
    <citation type="journal article" date="2019" name="Int. J. Syst. Evol. Microbiol.">
        <title>The Global Catalogue of Microorganisms (GCM) 10K type strain sequencing project: providing services to taxonomists for standard genome sequencing and annotation.</title>
        <authorList>
            <consortium name="The Broad Institute Genomics Platform"/>
            <consortium name="The Broad Institute Genome Sequencing Center for Infectious Disease"/>
            <person name="Wu L."/>
            <person name="Ma J."/>
        </authorList>
    </citation>
    <scope>NUCLEOTIDE SEQUENCE [LARGE SCALE GENOMIC DNA]</scope>
    <source>
        <strain evidence="7">CECT 8289</strain>
    </source>
</reference>
<dbReference type="PANTHER" id="PTHR11785:SF512">
    <property type="entry name" value="SOBREMESA, ISOFORM B"/>
    <property type="match status" value="1"/>
</dbReference>
<feature type="transmembrane region" description="Helical" evidence="5">
    <location>
        <begin position="361"/>
        <end position="384"/>
    </location>
</feature>
<feature type="transmembrane region" description="Helical" evidence="5">
    <location>
        <begin position="21"/>
        <end position="46"/>
    </location>
</feature>
<comment type="subcellular location">
    <subcellularLocation>
        <location evidence="1">Membrane</location>
        <topology evidence="1">Multi-pass membrane protein</topology>
    </subcellularLocation>
</comment>
<feature type="transmembrane region" description="Helical" evidence="5">
    <location>
        <begin position="287"/>
        <end position="310"/>
    </location>
</feature>
<keyword evidence="3 5" id="KW-1133">Transmembrane helix</keyword>
<dbReference type="Pfam" id="PF13520">
    <property type="entry name" value="AA_permease_2"/>
    <property type="match status" value="1"/>
</dbReference>
<feature type="transmembrane region" description="Helical" evidence="5">
    <location>
        <begin position="90"/>
        <end position="115"/>
    </location>
</feature>
<evidence type="ECO:0000256" key="4">
    <source>
        <dbReference type="ARBA" id="ARBA00023136"/>
    </source>
</evidence>
<keyword evidence="4 5" id="KW-0472">Membrane</keyword>
<evidence type="ECO:0000313" key="7">
    <source>
        <dbReference type="Proteomes" id="UP001595907"/>
    </source>
</evidence>
<feature type="transmembrane region" description="Helical" evidence="5">
    <location>
        <begin position="335"/>
        <end position="355"/>
    </location>
</feature>
<organism evidence="6 7">
    <name type="scientific">Ferruginibacter yonginensis</name>
    <dbReference type="NCBI Taxonomy" id="1310416"/>
    <lineage>
        <taxon>Bacteria</taxon>
        <taxon>Pseudomonadati</taxon>
        <taxon>Bacteroidota</taxon>
        <taxon>Chitinophagia</taxon>
        <taxon>Chitinophagales</taxon>
        <taxon>Chitinophagaceae</taxon>
        <taxon>Ferruginibacter</taxon>
    </lineage>
</organism>
<feature type="transmembrane region" description="Helical" evidence="5">
    <location>
        <begin position="127"/>
        <end position="145"/>
    </location>
</feature>
<evidence type="ECO:0000256" key="5">
    <source>
        <dbReference type="SAM" id="Phobius"/>
    </source>
</evidence>
<dbReference type="InterPro" id="IPR002293">
    <property type="entry name" value="AA/rel_permease1"/>
</dbReference>
<dbReference type="Proteomes" id="UP001595907">
    <property type="component" value="Unassembled WGS sequence"/>
</dbReference>